<evidence type="ECO:0000313" key="2">
    <source>
        <dbReference type="EMBL" id="KAK4527227.1"/>
    </source>
</evidence>
<feature type="coiled-coil region" evidence="1">
    <location>
        <begin position="52"/>
        <end position="83"/>
    </location>
</feature>
<comment type="caution">
    <text evidence="2">The sequence shown here is derived from an EMBL/GenBank/DDBJ whole genome shotgun (WGS) entry which is preliminary data.</text>
</comment>
<dbReference type="AlphaFoldDB" id="A0AAV9IIH1"/>
<organism evidence="2 3">
    <name type="scientific">Galdieria yellowstonensis</name>
    <dbReference type="NCBI Taxonomy" id="3028027"/>
    <lineage>
        <taxon>Eukaryota</taxon>
        <taxon>Rhodophyta</taxon>
        <taxon>Bangiophyceae</taxon>
        <taxon>Galdieriales</taxon>
        <taxon>Galdieriaceae</taxon>
        <taxon>Galdieria</taxon>
    </lineage>
</organism>
<dbReference type="EMBL" id="JANCYU010000049">
    <property type="protein sequence ID" value="KAK4527227.1"/>
    <property type="molecule type" value="Genomic_DNA"/>
</dbReference>
<sequence>MVNAWMGAALGLAAQLLTNGSRLLPLSRRPWEHLAAMALGAYIGKIWGEYQHDKIERKEYRMKRDLERARRENQMRLEQVAAENGA</sequence>
<evidence type="ECO:0008006" key="4">
    <source>
        <dbReference type="Google" id="ProtNLM"/>
    </source>
</evidence>
<accession>A0AAV9IIH1</accession>
<dbReference type="Proteomes" id="UP001300502">
    <property type="component" value="Unassembled WGS sequence"/>
</dbReference>
<evidence type="ECO:0000256" key="1">
    <source>
        <dbReference type="SAM" id="Coils"/>
    </source>
</evidence>
<evidence type="ECO:0000313" key="3">
    <source>
        <dbReference type="Proteomes" id="UP001300502"/>
    </source>
</evidence>
<dbReference type="PANTHER" id="PTHR36052">
    <property type="entry name" value="EXCITATORY AMINO ACID TRANSPORTER"/>
    <property type="match status" value="1"/>
</dbReference>
<protein>
    <recommendedName>
        <fullName evidence="4">ATP synthase subunit e, mitochondrial</fullName>
    </recommendedName>
</protein>
<name>A0AAV9IIH1_9RHOD</name>
<keyword evidence="1" id="KW-0175">Coiled coil</keyword>
<reference evidence="2 3" key="1">
    <citation type="submission" date="2022-07" db="EMBL/GenBank/DDBJ databases">
        <title>Genome-wide signatures of adaptation to extreme environments.</title>
        <authorList>
            <person name="Cho C.H."/>
            <person name="Yoon H.S."/>
        </authorList>
    </citation>
    <scope>NUCLEOTIDE SEQUENCE [LARGE SCALE GENOMIC DNA]</scope>
    <source>
        <strain evidence="2 3">108.79 E11</strain>
    </source>
</reference>
<proteinExistence type="predicted"/>
<gene>
    <name evidence="2" type="ORF">GAYE_SCF37G5149</name>
</gene>
<dbReference type="PANTHER" id="PTHR36052:SF1">
    <property type="entry name" value="EXCITATORY AMINO ACID TRANSPORTER"/>
    <property type="match status" value="1"/>
</dbReference>
<keyword evidence="3" id="KW-1185">Reference proteome</keyword>